<dbReference type="GO" id="GO:0006298">
    <property type="term" value="P:mismatch repair"/>
    <property type="evidence" value="ECO:0007669"/>
    <property type="project" value="InterPro"/>
</dbReference>
<proteinExistence type="predicted"/>
<comment type="caution">
    <text evidence="1">The sequence shown here is derived from an EMBL/GenBank/DDBJ whole genome shotgun (WGS) entry which is preliminary data.</text>
</comment>
<sequence>EQLLQQTDDAVALSGRFGAPSFGGAGNCSGHLRRAQAGGCLTTGELLSVASTLRTIRTVKEWHSRSGGGASSLDSYFSGLVSNKFLEDKITSAIISEEEISDKASPVLSDIRRKIRTASSKAREVLDKIIHSSTYIKYLQDTIVTQRDGRYVVPVRSECRGNVPGLVHDTSSSG</sequence>
<dbReference type="InterPro" id="IPR045076">
    <property type="entry name" value="MutS"/>
</dbReference>
<dbReference type="AlphaFoldDB" id="K1U2R3"/>
<dbReference type="SUPFAM" id="SSF48334">
    <property type="entry name" value="DNA repair protein MutS, domain III"/>
    <property type="match status" value="1"/>
</dbReference>
<dbReference type="GO" id="GO:0030983">
    <property type="term" value="F:mismatched DNA binding"/>
    <property type="evidence" value="ECO:0007669"/>
    <property type="project" value="InterPro"/>
</dbReference>
<feature type="non-terminal residue" evidence="1">
    <location>
        <position position="174"/>
    </location>
</feature>
<organism evidence="1">
    <name type="scientific">human gut metagenome</name>
    <dbReference type="NCBI Taxonomy" id="408170"/>
    <lineage>
        <taxon>unclassified sequences</taxon>
        <taxon>metagenomes</taxon>
        <taxon>organismal metagenomes</taxon>
    </lineage>
</organism>
<dbReference type="GO" id="GO:0005524">
    <property type="term" value="F:ATP binding"/>
    <property type="evidence" value="ECO:0007669"/>
    <property type="project" value="InterPro"/>
</dbReference>
<gene>
    <name evidence="1" type="ORF">LEA_10131</name>
</gene>
<name>K1U2R3_9ZZZZ</name>
<evidence type="ECO:0000313" key="1">
    <source>
        <dbReference type="EMBL" id="EKC65806.1"/>
    </source>
</evidence>
<dbReference type="GO" id="GO:0140664">
    <property type="term" value="F:ATP-dependent DNA damage sensor activity"/>
    <property type="evidence" value="ECO:0007669"/>
    <property type="project" value="InterPro"/>
</dbReference>
<dbReference type="GO" id="GO:0004519">
    <property type="term" value="F:endonuclease activity"/>
    <property type="evidence" value="ECO:0007669"/>
    <property type="project" value="UniProtKB-KW"/>
</dbReference>
<dbReference type="PANTHER" id="PTHR48466:SF1">
    <property type="entry name" value="SMR DOMAIN-CONTAINING PROTEIN"/>
    <property type="match status" value="1"/>
</dbReference>
<accession>K1U2R3</accession>
<reference evidence="1" key="1">
    <citation type="journal article" date="2013" name="Environ. Microbiol.">
        <title>Microbiota from the distal guts of lean and obese adolescents exhibit partial functional redundancy besides clear differences in community structure.</title>
        <authorList>
            <person name="Ferrer M."/>
            <person name="Ruiz A."/>
            <person name="Lanza F."/>
            <person name="Haange S.B."/>
            <person name="Oberbach A."/>
            <person name="Till H."/>
            <person name="Bargiela R."/>
            <person name="Campoy C."/>
            <person name="Segura M.T."/>
            <person name="Richter M."/>
            <person name="von Bergen M."/>
            <person name="Seifert J."/>
            <person name="Suarez A."/>
        </authorList>
    </citation>
    <scope>NUCLEOTIDE SEQUENCE</scope>
</reference>
<dbReference type="InterPro" id="IPR036187">
    <property type="entry name" value="DNA_mismatch_repair_MutS_sf"/>
</dbReference>
<protein>
    <submittedName>
        <fullName evidence="1">MutS2 family protein</fullName>
    </submittedName>
</protein>
<dbReference type="EMBL" id="AJWY01006809">
    <property type="protein sequence ID" value="EKC65806.1"/>
    <property type="molecule type" value="Genomic_DNA"/>
</dbReference>
<dbReference type="PANTHER" id="PTHR48466">
    <property type="entry name" value="OS10G0509000 PROTEIN-RELATED"/>
    <property type="match status" value="1"/>
</dbReference>
<feature type="non-terminal residue" evidence="1">
    <location>
        <position position="1"/>
    </location>
</feature>